<dbReference type="Gene3D" id="3.40.50.1820">
    <property type="entry name" value="alpha/beta hydrolase"/>
    <property type="match status" value="1"/>
</dbReference>
<keyword evidence="1" id="KW-1133">Transmembrane helix</keyword>
<organism evidence="3 4">
    <name type="scientific">Noviherbaspirillum galbum</name>
    <dbReference type="NCBI Taxonomy" id="2709383"/>
    <lineage>
        <taxon>Bacteria</taxon>
        <taxon>Pseudomonadati</taxon>
        <taxon>Pseudomonadota</taxon>
        <taxon>Betaproteobacteria</taxon>
        <taxon>Burkholderiales</taxon>
        <taxon>Oxalobacteraceae</taxon>
        <taxon>Noviherbaspirillum</taxon>
    </lineage>
</organism>
<dbReference type="RefSeq" id="WP_163963433.1">
    <property type="nucleotide sequence ID" value="NZ_JAAIVB010000038.1"/>
</dbReference>
<keyword evidence="4" id="KW-1185">Reference proteome</keyword>
<reference evidence="3 4" key="1">
    <citation type="submission" date="2020-02" db="EMBL/GenBank/DDBJ databases">
        <authorList>
            <person name="Kim M.K."/>
        </authorList>
    </citation>
    <scope>NUCLEOTIDE SEQUENCE [LARGE SCALE GENOMIC DNA]</scope>
    <source>
        <strain evidence="3 4">17J57-3</strain>
    </source>
</reference>
<keyword evidence="1" id="KW-0812">Transmembrane</keyword>
<feature type="domain" description="AB hydrolase-1" evidence="2">
    <location>
        <begin position="117"/>
        <end position="220"/>
    </location>
</feature>
<comment type="caution">
    <text evidence="3">The sequence shown here is derived from an EMBL/GenBank/DDBJ whole genome shotgun (WGS) entry which is preliminary data.</text>
</comment>
<evidence type="ECO:0000313" key="3">
    <source>
        <dbReference type="EMBL" id="NEX61820.1"/>
    </source>
</evidence>
<dbReference type="PANTHER" id="PTHR37946">
    <property type="entry name" value="SLL1969 PROTEIN"/>
    <property type="match status" value="1"/>
</dbReference>
<proteinExistence type="predicted"/>
<gene>
    <name evidence="3" type="ORF">G3574_12080</name>
</gene>
<accession>A0A6B3SLY5</accession>
<keyword evidence="3" id="KW-0378">Hydrolase</keyword>
<dbReference type="SUPFAM" id="SSF53474">
    <property type="entry name" value="alpha/beta-Hydrolases"/>
    <property type="match status" value="1"/>
</dbReference>
<keyword evidence="1" id="KW-0472">Membrane</keyword>
<dbReference type="EMBL" id="JAAIVB010000038">
    <property type="protein sequence ID" value="NEX61820.1"/>
    <property type="molecule type" value="Genomic_DNA"/>
</dbReference>
<dbReference type="Proteomes" id="UP000482155">
    <property type="component" value="Unassembled WGS sequence"/>
</dbReference>
<evidence type="ECO:0000256" key="1">
    <source>
        <dbReference type="SAM" id="Phobius"/>
    </source>
</evidence>
<sequence>MVVRIARLLLLLQLGAALLIAAAFMHGTMLSAGWALLAGLACVALFRLAITANNFFLAWRFRSATPKEFELDAWQALRMFLREYAATMTASSLTMPFMPFSLRKVGKGGTDGRDRLPVLLVHGYGCNSGYWHGMSKALTRAGITHLAVNLEPVGGSIDEYADIIDDGAALLSKTCSSEQVIIVAHSMGGLAARAYMRKHGTARLAKVITLGTPHHGTALAMFGLGLNTQEMLWKENEQEGLASEWLRHLAAREDTAARRLVVSLYSHHDNIIAPQTSSVLEGAANIAFGGIGHVALAGHPAIQSRVIQEISATQARASRTEN</sequence>
<dbReference type="PANTHER" id="PTHR37946:SF1">
    <property type="entry name" value="SLL1969 PROTEIN"/>
    <property type="match status" value="1"/>
</dbReference>
<dbReference type="Pfam" id="PF00561">
    <property type="entry name" value="Abhydrolase_1"/>
    <property type="match status" value="1"/>
</dbReference>
<dbReference type="InterPro" id="IPR029058">
    <property type="entry name" value="AB_hydrolase_fold"/>
</dbReference>
<evidence type="ECO:0000313" key="4">
    <source>
        <dbReference type="Proteomes" id="UP000482155"/>
    </source>
</evidence>
<name>A0A6B3SLY5_9BURK</name>
<dbReference type="AlphaFoldDB" id="A0A6B3SLY5"/>
<dbReference type="GO" id="GO:0016787">
    <property type="term" value="F:hydrolase activity"/>
    <property type="evidence" value="ECO:0007669"/>
    <property type="project" value="UniProtKB-KW"/>
</dbReference>
<feature type="transmembrane region" description="Helical" evidence="1">
    <location>
        <begin position="33"/>
        <end position="57"/>
    </location>
</feature>
<evidence type="ECO:0000259" key="2">
    <source>
        <dbReference type="Pfam" id="PF00561"/>
    </source>
</evidence>
<protein>
    <submittedName>
        <fullName evidence="3">Alpha/beta fold hydrolase</fullName>
    </submittedName>
</protein>
<dbReference type="InterPro" id="IPR000073">
    <property type="entry name" value="AB_hydrolase_1"/>
</dbReference>